<evidence type="ECO:0000313" key="6">
    <source>
        <dbReference type="Proteomes" id="UP000531251"/>
    </source>
</evidence>
<dbReference type="GO" id="GO:0046872">
    <property type="term" value="F:metal ion binding"/>
    <property type="evidence" value="ECO:0007669"/>
    <property type="project" value="UniProtKB-KW"/>
</dbReference>
<reference evidence="5 6" key="1">
    <citation type="submission" date="2020-03" db="EMBL/GenBank/DDBJ databases">
        <title>Genomic Encyclopedia of Type Strains, Phase IV (KMG-IV): sequencing the most valuable type-strain genomes for metagenomic binning, comparative biology and taxonomic classification.</title>
        <authorList>
            <person name="Goeker M."/>
        </authorList>
    </citation>
    <scope>NUCLEOTIDE SEQUENCE [LARGE SCALE GENOMIC DNA]</scope>
    <source>
        <strain evidence="5 6">DSM 7225</strain>
    </source>
</reference>
<feature type="region of interest" description="Disordered" evidence="4">
    <location>
        <begin position="403"/>
        <end position="433"/>
    </location>
</feature>
<dbReference type="InterPro" id="IPR023696">
    <property type="entry name" value="Ureohydrolase_dom_sf"/>
</dbReference>
<evidence type="ECO:0000313" key="5">
    <source>
        <dbReference type="EMBL" id="NJB98195.1"/>
    </source>
</evidence>
<keyword evidence="6" id="KW-1185">Reference proteome</keyword>
<evidence type="ECO:0000256" key="4">
    <source>
        <dbReference type="SAM" id="MobiDB-lite"/>
    </source>
</evidence>
<evidence type="ECO:0000256" key="3">
    <source>
        <dbReference type="PROSITE-ProRule" id="PRU00742"/>
    </source>
</evidence>
<organism evidence="5 6">
    <name type="scientific">Sphingomonas trueperi</name>
    <dbReference type="NCBI Taxonomy" id="53317"/>
    <lineage>
        <taxon>Bacteria</taxon>
        <taxon>Pseudomonadati</taxon>
        <taxon>Pseudomonadota</taxon>
        <taxon>Alphaproteobacteria</taxon>
        <taxon>Sphingomonadales</taxon>
        <taxon>Sphingomonadaceae</taxon>
        <taxon>Sphingomonas</taxon>
    </lineage>
</organism>
<name>A0A7X5Y1S3_9SPHN</name>
<keyword evidence="1" id="KW-0479">Metal-binding</keyword>
<keyword evidence="2" id="KW-0378">Hydrolase</keyword>
<evidence type="ECO:0000256" key="1">
    <source>
        <dbReference type="ARBA" id="ARBA00022723"/>
    </source>
</evidence>
<dbReference type="Proteomes" id="UP000531251">
    <property type="component" value="Unassembled WGS sequence"/>
</dbReference>
<comment type="caution">
    <text evidence="5">The sequence shown here is derived from an EMBL/GenBank/DDBJ whole genome shotgun (WGS) entry which is preliminary data.</text>
</comment>
<dbReference type="Pfam" id="PF00491">
    <property type="entry name" value="Arginase"/>
    <property type="match status" value="1"/>
</dbReference>
<gene>
    <name evidence="5" type="ORF">GGR89_002526</name>
</gene>
<dbReference type="InterPro" id="IPR006035">
    <property type="entry name" value="Ureohydrolase"/>
</dbReference>
<protein>
    <submittedName>
        <fullName evidence="5">Arginase family enzyme</fullName>
    </submittedName>
</protein>
<dbReference type="PROSITE" id="PS51409">
    <property type="entry name" value="ARGINASE_2"/>
    <property type="match status" value="1"/>
</dbReference>
<evidence type="ECO:0000256" key="2">
    <source>
        <dbReference type="ARBA" id="ARBA00022801"/>
    </source>
</evidence>
<proteinExistence type="inferred from homology"/>
<dbReference type="GO" id="GO:0033389">
    <property type="term" value="P:putrescine biosynthetic process from arginine, via agmatine"/>
    <property type="evidence" value="ECO:0007669"/>
    <property type="project" value="TreeGrafter"/>
</dbReference>
<dbReference type="PANTHER" id="PTHR11358:SF26">
    <property type="entry name" value="GUANIDINO ACID HYDROLASE, MITOCHONDRIAL"/>
    <property type="match status" value="1"/>
</dbReference>
<accession>A0A7X5Y1S3</accession>
<dbReference type="AlphaFoldDB" id="A0A7X5Y1S3"/>
<comment type="similarity">
    <text evidence="3">Belongs to the arginase family.</text>
</comment>
<dbReference type="PANTHER" id="PTHR11358">
    <property type="entry name" value="ARGINASE/AGMATINASE"/>
    <property type="match status" value="1"/>
</dbReference>
<sequence>MADMVDTVFVTVPGLRIIDRGETISVANLAAGTEKSFHRDIVELLEFFARPRPLHEWFGRAQAQARDVPTAIRHALLVAADQLLTQTAAAIGGPLTLSKLLEPGSKPDIVLFGAPTDVASSGRGGARAGPSEIRRHAQVPFAAPSAAAGKDRVCLDFEMRRSYAASLPSVGDLGDVAGLVGEGIASYGPRLSLLSEILLSQGCVPAMLGGDHSCTAFAIEAHLRHWPALGILHFDAHHDLWPPAGAQFHYVTHANVFHRALARPNLRVLRQFGLRTFETAAAASLHHDPRVDYVSARELRQLSTDAVFAGLPRDIPYYLSFDIDCIDPIHAPETGTPLPGGISYHQALDLVDAAAQRFRLVGWDIVEVGQSERATNGAALCAAGLLRRLLLAGVPFDPLASYTRRTTGPAEGATGRTAPTATSVPSLEPADHA</sequence>
<dbReference type="SUPFAM" id="SSF52768">
    <property type="entry name" value="Arginase/deacetylase"/>
    <property type="match status" value="1"/>
</dbReference>
<dbReference type="GO" id="GO:0008783">
    <property type="term" value="F:agmatinase activity"/>
    <property type="evidence" value="ECO:0007669"/>
    <property type="project" value="TreeGrafter"/>
</dbReference>
<dbReference type="Gene3D" id="3.40.800.10">
    <property type="entry name" value="Ureohydrolase domain"/>
    <property type="match status" value="1"/>
</dbReference>
<dbReference type="EMBL" id="JAATJB010000007">
    <property type="protein sequence ID" value="NJB98195.1"/>
    <property type="molecule type" value="Genomic_DNA"/>
</dbReference>